<dbReference type="InterPro" id="IPR007768">
    <property type="entry name" value="Suppressor_of_fused"/>
</dbReference>
<protein>
    <recommendedName>
        <fullName evidence="1">Suppressor of fused-like domain-containing protein</fullName>
    </recommendedName>
</protein>
<evidence type="ECO:0000259" key="1">
    <source>
        <dbReference type="Pfam" id="PF05076"/>
    </source>
</evidence>
<feature type="domain" description="Suppressor of fused-like" evidence="1">
    <location>
        <begin position="52"/>
        <end position="214"/>
    </location>
</feature>
<dbReference type="InterPro" id="IPR037181">
    <property type="entry name" value="SUFU_N"/>
</dbReference>
<sequence>MDLATFRKNVEEDESWAPGWDEIDLGFSQIYGEQNPDHYGTEMTSRATFGGDQYLDGYSLFASPKGYRHIVTYGMSQLYADEEALGGEFSKWGYEMTIKLPAKEARECEWALNMLSNLARYTFTSKRYFEPYQYIGGSGESIHIGEPSKITALLVVPDTEIAPRDSLYGRLEFLQLVGITEEEFQQVKETPEKVHQLIESMKQDNPDLITDMGRTKNYL</sequence>
<dbReference type="SUPFAM" id="SSF103359">
    <property type="entry name" value="Suppressor of Fused, N-terminal domain"/>
    <property type="match status" value="1"/>
</dbReference>
<dbReference type="EMBL" id="BRLH01000002">
    <property type="protein sequence ID" value="GKX55353.1"/>
    <property type="molecule type" value="Genomic_DNA"/>
</dbReference>
<dbReference type="AlphaFoldDB" id="A0AAV5N1F7"/>
<keyword evidence="3" id="KW-1185">Reference proteome</keyword>
<proteinExistence type="predicted"/>
<dbReference type="PANTHER" id="PTHR10928">
    <property type="entry name" value="SUPPRESSOR OF FUSED"/>
    <property type="match status" value="1"/>
</dbReference>
<evidence type="ECO:0000313" key="3">
    <source>
        <dbReference type="Proteomes" id="UP001058124"/>
    </source>
</evidence>
<comment type="caution">
    <text evidence="2">The sequence shown here is derived from an EMBL/GenBank/DDBJ whole genome shotgun (WGS) entry which is preliminary data.</text>
</comment>
<name>A0AAV5N1F7_9GAMM</name>
<evidence type="ECO:0000313" key="2">
    <source>
        <dbReference type="EMBL" id="GKX55353.1"/>
    </source>
</evidence>
<organism evidence="2 3">
    <name type="scientific">Leminorella grimontii</name>
    <dbReference type="NCBI Taxonomy" id="82981"/>
    <lineage>
        <taxon>Bacteria</taxon>
        <taxon>Pseudomonadati</taxon>
        <taxon>Pseudomonadota</taxon>
        <taxon>Gammaproteobacteria</taxon>
        <taxon>Enterobacterales</taxon>
        <taxon>Budviciaceae</taxon>
        <taxon>Leminorella</taxon>
    </lineage>
</organism>
<gene>
    <name evidence="2" type="ORF">SOASR030_14650</name>
</gene>
<accession>A0AAV5N1F7</accession>
<dbReference type="RefSeq" id="WP_027274274.1">
    <property type="nucleotide sequence ID" value="NZ_BRLH01000002.1"/>
</dbReference>
<dbReference type="PANTHER" id="PTHR10928:SF2">
    <property type="entry name" value="SUPPRESSOR OF FUSED HOMOLOG"/>
    <property type="match status" value="1"/>
</dbReference>
<reference evidence="2" key="1">
    <citation type="submission" date="2022-06" db="EMBL/GenBank/DDBJ databases">
        <title>Draft genome sequences of Leminorella grimontii str. JCM5902.</title>
        <authorList>
            <person name="Wakabayashi Y."/>
            <person name="Kojima K."/>
        </authorList>
    </citation>
    <scope>NUCLEOTIDE SEQUENCE</scope>
    <source>
        <strain evidence="2">JCM 5902</strain>
    </source>
</reference>
<dbReference type="Pfam" id="PF05076">
    <property type="entry name" value="SUFU"/>
    <property type="match status" value="1"/>
</dbReference>
<dbReference type="GO" id="GO:0005737">
    <property type="term" value="C:cytoplasm"/>
    <property type="evidence" value="ECO:0007669"/>
    <property type="project" value="TreeGrafter"/>
</dbReference>
<dbReference type="Proteomes" id="UP001058124">
    <property type="component" value="Unassembled WGS sequence"/>
</dbReference>
<dbReference type="InterPro" id="IPR020941">
    <property type="entry name" value="SUFU-like_domain"/>
</dbReference>